<proteinExistence type="predicted"/>
<gene>
    <name evidence="1" type="ORF">ERS852450_00158</name>
</gene>
<dbReference type="EMBL" id="CYZL01000001">
    <property type="protein sequence ID" value="CUN52366.1"/>
    <property type="molecule type" value="Genomic_DNA"/>
</dbReference>
<name>A0A173XN44_9FIRM</name>
<dbReference type="AlphaFoldDB" id="A0A173XN44"/>
<evidence type="ECO:0000313" key="1">
    <source>
        <dbReference type="EMBL" id="CUN52366.1"/>
    </source>
</evidence>
<reference evidence="1 2" key="1">
    <citation type="submission" date="2015-09" db="EMBL/GenBank/DDBJ databases">
        <authorList>
            <consortium name="Pathogen Informatics"/>
        </authorList>
    </citation>
    <scope>NUCLEOTIDE SEQUENCE [LARGE SCALE GENOMIC DNA]</scope>
    <source>
        <strain evidence="1 2">2789STDY5834835</strain>
    </source>
</reference>
<accession>A0A173XN44</accession>
<dbReference type="Proteomes" id="UP000095679">
    <property type="component" value="Unassembled WGS sequence"/>
</dbReference>
<organism evidence="1 2">
    <name type="scientific">Anaerobutyricum hallii</name>
    <dbReference type="NCBI Taxonomy" id="39488"/>
    <lineage>
        <taxon>Bacteria</taxon>
        <taxon>Bacillati</taxon>
        <taxon>Bacillota</taxon>
        <taxon>Clostridia</taxon>
        <taxon>Lachnospirales</taxon>
        <taxon>Lachnospiraceae</taxon>
        <taxon>Anaerobutyricum</taxon>
    </lineage>
</organism>
<protein>
    <submittedName>
        <fullName evidence="1">Uncharacterized protein</fullName>
    </submittedName>
</protein>
<evidence type="ECO:0000313" key="2">
    <source>
        <dbReference type="Proteomes" id="UP000095679"/>
    </source>
</evidence>
<dbReference type="RefSeq" id="WP_055297842.1">
    <property type="nucleotide sequence ID" value="NZ_BLYK01000002.1"/>
</dbReference>
<sequence>MIYLTEKFPPIADLHWTPDGSSYQYTFHYRKWELAHCIFQLSADEKILYIESLARAISYPPEFKQEHLCTELLNAMLYDILCKWDIIPEKITGTLAYTDSFNGNWKKSIPFYRNFPKYLEARLPYTLTFGITDKDGYVIPSDKYEDIDEFMKEYTGEDLKFFYVVTKK</sequence>